<feature type="transmembrane region" description="Helical" evidence="1">
    <location>
        <begin position="192"/>
        <end position="211"/>
    </location>
</feature>
<keyword evidence="1" id="KW-0812">Transmembrane</keyword>
<keyword evidence="1" id="KW-1133">Transmembrane helix</keyword>
<dbReference type="InterPro" id="IPR056926">
    <property type="entry name" value="FLQE3_permease"/>
</dbReference>
<feature type="transmembrane region" description="Helical" evidence="1">
    <location>
        <begin position="148"/>
        <end position="169"/>
    </location>
</feature>
<feature type="transmembrane region" description="Helical" evidence="1">
    <location>
        <begin position="44"/>
        <end position="68"/>
    </location>
</feature>
<dbReference type="Pfam" id="PF24686">
    <property type="entry name" value="FLQE3_permease"/>
    <property type="match status" value="1"/>
</dbReference>
<proteinExistence type="predicted"/>
<name>A0A644YCR9_9ZZZZ</name>
<evidence type="ECO:0000256" key="1">
    <source>
        <dbReference type="SAM" id="Phobius"/>
    </source>
</evidence>
<evidence type="ECO:0008006" key="3">
    <source>
        <dbReference type="Google" id="ProtNLM"/>
    </source>
</evidence>
<organism evidence="2">
    <name type="scientific">bioreactor metagenome</name>
    <dbReference type="NCBI Taxonomy" id="1076179"/>
    <lineage>
        <taxon>unclassified sequences</taxon>
        <taxon>metagenomes</taxon>
        <taxon>ecological metagenomes</taxon>
    </lineage>
</organism>
<dbReference type="AlphaFoldDB" id="A0A644YCR9"/>
<feature type="transmembrane region" description="Helical" evidence="1">
    <location>
        <begin position="20"/>
        <end position="38"/>
    </location>
</feature>
<sequence>MRTRALLRGDIHFQYKYGFYFLYLVFTLIYIGLLYALPPAWREMAAVLMIFSDPAAMGLYFMGAIVLFEKSERALNSIAISPVKPFEYVLSKLVSIAIISAAVALVIGLGGKIQFNPLYFFVGAFFGSCLFSAVGLMIAANIGSLNQFIVATIPAEILINIPAVAWLFGWRPPLMILHPGAAIIELCQNGEYALPAGFILLAWTAAAALLTRHFVAKSLRSLGGVKL</sequence>
<feature type="transmembrane region" description="Helical" evidence="1">
    <location>
        <begin position="117"/>
        <end position="136"/>
    </location>
</feature>
<reference evidence="2" key="1">
    <citation type="submission" date="2019-08" db="EMBL/GenBank/DDBJ databases">
        <authorList>
            <person name="Kucharzyk K."/>
            <person name="Murdoch R.W."/>
            <person name="Higgins S."/>
            <person name="Loffler F."/>
        </authorList>
    </citation>
    <scope>NUCLEOTIDE SEQUENCE</scope>
</reference>
<keyword evidence="1" id="KW-0472">Membrane</keyword>
<dbReference type="EMBL" id="VSSQ01004568">
    <property type="protein sequence ID" value="MPM25738.1"/>
    <property type="molecule type" value="Genomic_DNA"/>
</dbReference>
<evidence type="ECO:0000313" key="2">
    <source>
        <dbReference type="EMBL" id="MPM25738.1"/>
    </source>
</evidence>
<feature type="transmembrane region" description="Helical" evidence="1">
    <location>
        <begin position="89"/>
        <end position="111"/>
    </location>
</feature>
<gene>
    <name evidence="2" type="ORF">SDC9_72238</name>
</gene>
<comment type="caution">
    <text evidence="2">The sequence shown here is derived from an EMBL/GenBank/DDBJ whole genome shotgun (WGS) entry which is preliminary data.</text>
</comment>
<protein>
    <recommendedName>
        <fullName evidence="3">Fluoroquinolones export permease protein</fullName>
    </recommendedName>
</protein>
<accession>A0A644YCR9</accession>